<dbReference type="Proteomes" id="UP000664203">
    <property type="component" value="Unassembled WGS sequence"/>
</dbReference>
<comment type="caution">
    <text evidence="2">The sequence shown here is derived from an EMBL/GenBank/DDBJ whole genome shotgun (WGS) entry which is preliminary data.</text>
</comment>
<proteinExistence type="predicted"/>
<name>A0A8H3I8B0_9LECA</name>
<protein>
    <submittedName>
        <fullName evidence="2">Uncharacterized protein</fullName>
    </submittedName>
</protein>
<dbReference type="EMBL" id="CAJPDR010000114">
    <property type="protein sequence ID" value="CAF9918637.1"/>
    <property type="molecule type" value="Genomic_DNA"/>
</dbReference>
<accession>A0A8H3I8B0</accession>
<gene>
    <name evidence="2" type="ORF">ALECFALPRED_000772</name>
</gene>
<dbReference type="PANTHER" id="PTHR41390:SF1">
    <property type="entry name" value="NADH-UBIQUINONE OXIDOREDUCTASE 213 KDA SUBUNIT"/>
    <property type="match status" value="1"/>
</dbReference>
<dbReference type="AlphaFoldDB" id="A0A8H3I8B0"/>
<organism evidence="2 3">
    <name type="scientific">Alectoria fallacina</name>
    <dbReference type="NCBI Taxonomy" id="1903189"/>
    <lineage>
        <taxon>Eukaryota</taxon>
        <taxon>Fungi</taxon>
        <taxon>Dikarya</taxon>
        <taxon>Ascomycota</taxon>
        <taxon>Pezizomycotina</taxon>
        <taxon>Lecanoromycetes</taxon>
        <taxon>OSLEUM clade</taxon>
        <taxon>Lecanoromycetidae</taxon>
        <taxon>Lecanorales</taxon>
        <taxon>Lecanorineae</taxon>
        <taxon>Parmeliaceae</taxon>
        <taxon>Alectoria</taxon>
    </lineage>
</organism>
<keyword evidence="3" id="KW-1185">Reference proteome</keyword>
<feature type="region of interest" description="Disordered" evidence="1">
    <location>
        <begin position="201"/>
        <end position="220"/>
    </location>
</feature>
<dbReference type="PANTHER" id="PTHR41390">
    <property type="entry name" value="CHROMOSOME 7, WHOLE GENOME SHOTGUN SEQUENCE"/>
    <property type="match status" value="1"/>
</dbReference>
<sequence>MEQPKKPSGFPAREILVPALKVGALSGTTGLLYGGVAGVLHSAHPNLFAIAAGIQWSALGSTFWATRATIIHTYYPSPSQKDRLSASTVAGGITGGTIGGLFRGRRNVIPGTIMFTLFAYLGQTIYDVLDARHSEQVASDARAAAEGKRKDGKRFWERVAEMKWSLLTVVSDEDYDNMLKEKLLRVEAEIAMVDEEVERLRGEERRMKEKQGKEPPRPKT</sequence>
<reference evidence="2" key="1">
    <citation type="submission" date="2021-03" db="EMBL/GenBank/DDBJ databases">
        <authorList>
            <person name="Tagirdzhanova G."/>
        </authorList>
    </citation>
    <scope>NUCLEOTIDE SEQUENCE</scope>
</reference>
<evidence type="ECO:0000313" key="2">
    <source>
        <dbReference type="EMBL" id="CAF9918637.1"/>
    </source>
</evidence>
<evidence type="ECO:0000313" key="3">
    <source>
        <dbReference type="Proteomes" id="UP000664203"/>
    </source>
</evidence>
<evidence type="ECO:0000256" key="1">
    <source>
        <dbReference type="SAM" id="MobiDB-lite"/>
    </source>
</evidence>
<dbReference type="OrthoDB" id="5565730at2759"/>